<gene>
    <name evidence="3" type="ORF">PGT21_015239</name>
</gene>
<evidence type="ECO:0000313" key="4">
    <source>
        <dbReference type="Proteomes" id="UP000324748"/>
    </source>
</evidence>
<keyword evidence="2" id="KW-0732">Signal</keyword>
<sequence length="286" mass="32847">MNLQISALLVAVSYLQVFKASCSELSQVGSRISGGMDQVAAGKDKKNKVSEILGSKTYFLTQDEKVPVKNQIATIHQLQNPSEKIKRNLSGVVKYDKWKIGSMKEDFQDLKDLLDQFKKDHTSSVLKFSSHRKRLDRDVKALDQLHKRIEEALNALDTIGFDSEKMEFSEKVYSKYLEDIMETMVHMRPDLNNNVFGNPDEQVEEVLKASLPQSRNHLLNLWGSSTTKNTLEDLGKRLKSLSHHSGDGRSQEFEGKIAQFYRFKFHIFKTSKKENLNKRFKNCSRL</sequence>
<reference evidence="3 4" key="1">
    <citation type="submission" date="2019-05" db="EMBL/GenBank/DDBJ databases">
        <title>Emergence of the Ug99 lineage of the wheat stem rust pathogen through somatic hybridization.</title>
        <authorList>
            <person name="Li F."/>
            <person name="Upadhyaya N.M."/>
            <person name="Sperschneider J."/>
            <person name="Matny O."/>
            <person name="Nguyen-Phuc H."/>
            <person name="Mago R."/>
            <person name="Raley C."/>
            <person name="Miller M.E."/>
            <person name="Silverstein K.A.T."/>
            <person name="Henningsen E."/>
            <person name="Hirsch C.D."/>
            <person name="Visser B."/>
            <person name="Pretorius Z.A."/>
            <person name="Steffenson B.J."/>
            <person name="Schwessinger B."/>
            <person name="Dodds P.N."/>
            <person name="Figueroa M."/>
        </authorList>
    </citation>
    <scope>NUCLEOTIDE SEQUENCE [LARGE SCALE GENOMIC DNA]</scope>
    <source>
        <strain evidence="3">21-0</strain>
    </source>
</reference>
<accession>A0A5B0ML04</accession>
<dbReference type="Proteomes" id="UP000324748">
    <property type="component" value="Unassembled WGS sequence"/>
</dbReference>
<proteinExistence type="predicted"/>
<name>A0A5B0ML04_PUCGR</name>
<feature type="coiled-coil region" evidence="1">
    <location>
        <begin position="100"/>
        <end position="155"/>
    </location>
</feature>
<evidence type="ECO:0000256" key="1">
    <source>
        <dbReference type="SAM" id="Coils"/>
    </source>
</evidence>
<feature type="signal peptide" evidence="2">
    <location>
        <begin position="1"/>
        <end position="20"/>
    </location>
</feature>
<keyword evidence="4" id="KW-1185">Reference proteome</keyword>
<feature type="chain" id="PRO_5023143514" evidence="2">
    <location>
        <begin position="21"/>
        <end position="286"/>
    </location>
</feature>
<evidence type="ECO:0000256" key="2">
    <source>
        <dbReference type="SAM" id="SignalP"/>
    </source>
</evidence>
<protein>
    <submittedName>
        <fullName evidence="3">Uncharacterized protein</fullName>
    </submittedName>
</protein>
<dbReference type="EMBL" id="VSWC01000145">
    <property type="protein sequence ID" value="KAA1076669.1"/>
    <property type="molecule type" value="Genomic_DNA"/>
</dbReference>
<keyword evidence="1" id="KW-0175">Coiled coil</keyword>
<evidence type="ECO:0000313" key="3">
    <source>
        <dbReference type="EMBL" id="KAA1076669.1"/>
    </source>
</evidence>
<comment type="caution">
    <text evidence="3">The sequence shown here is derived from an EMBL/GenBank/DDBJ whole genome shotgun (WGS) entry which is preliminary data.</text>
</comment>
<dbReference type="AlphaFoldDB" id="A0A5B0ML04"/>
<organism evidence="3 4">
    <name type="scientific">Puccinia graminis f. sp. tritici</name>
    <dbReference type="NCBI Taxonomy" id="56615"/>
    <lineage>
        <taxon>Eukaryota</taxon>
        <taxon>Fungi</taxon>
        <taxon>Dikarya</taxon>
        <taxon>Basidiomycota</taxon>
        <taxon>Pucciniomycotina</taxon>
        <taxon>Pucciniomycetes</taxon>
        <taxon>Pucciniales</taxon>
        <taxon>Pucciniaceae</taxon>
        <taxon>Puccinia</taxon>
    </lineage>
</organism>